<protein>
    <submittedName>
        <fullName evidence="1">Uncharacterized protein</fullName>
    </submittedName>
</protein>
<dbReference type="EMBL" id="JAMZFW010000009">
    <property type="protein sequence ID" value="MCP1102238.1"/>
    <property type="molecule type" value="Genomic_DNA"/>
</dbReference>
<name>A0ABT1E8T1_9FIRM</name>
<organism evidence="1 2">
    <name type="scientific">Aequitasia blattaphilus</name>
    <dbReference type="NCBI Taxonomy" id="2949332"/>
    <lineage>
        <taxon>Bacteria</taxon>
        <taxon>Bacillati</taxon>
        <taxon>Bacillota</taxon>
        <taxon>Clostridia</taxon>
        <taxon>Lachnospirales</taxon>
        <taxon>Lachnospiraceae</taxon>
        <taxon>Aequitasia</taxon>
    </lineage>
</organism>
<reference evidence="1 2" key="1">
    <citation type="journal article" date="2022" name="Genome Biol. Evol.">
        <title>Host diet, physiology and behaviors set the stage for Lachnospiraceae cladogenesis.</title>
        <authorList>
            <person name="Vera-Ponce De Leon A."/>
            <person name="Schneider M."/>
            <person name="Jahnes B.C."/>
            <person name="Sadowski V."/>
            <person name="Camuy-Velez L.A."/>
            <person name="Duan J."/>
            <person name="Sabree Z.L."/>
        </authorList>
    </citation>
    <scope>NUCLEOTIDE SEQUENCE [LARGE SCALE GENOMIC DNA]</scope>
    <source>
        <strain evidence="1 2">PAL113</strain>
    </source>
</reference>
<comment type="caution">
    <text evidence="1">The sequence shown here is derived from an EMBL/GenBank/DDBJ whole genome shotgun (WGS) entry which is preliminary data.</text>
</comment>
<gene>
    <name evidence="1" type="ORF">NK125_07430</name>
</gene>
<keyword evidence="2" id="KW-1185">Reference proteome</keyword>
<dbReference type="Proteomes" id="UP001523566">
    <property type="component" value="Unassembled WGS sequence"/>
</dbReference>
<accession>A0ABT1E8T1</accession>
<evidence type="ECO:0000313" key="2">
    <source>
        <dbReference type="Proteomes" id="UP001523566"/>
    </source>
</evidence>
<evidence type="ECO:0000313" key="1">
    <source>
        <dbReference type="EMBL" id="MCP1102238.1"/>
    </source>
</evidence>
<sequence>MTKSRALSELSEAKAELSGKIVRRNLMKASRKTKLEFSESNFLMKSA</sequence>
<dbReference type="RefSeq" id="WP_262066026.1">
    <property type="nucleotide sequence ID" value="NZ_JAMXOD010000009.1"/>
</dbReference>
<proteinExistence type="predicted"/>